<dbReference type="GO" id="GO:0016747">
    <property type="term" value="F:acyltransferase activity, transferring groups other than amino-acyl groups"/>
    <property type="evidence" value="ECO:0007669"/>
    <property type="project" value="InterPro"/>
</dbReference>
<dbReference type="EMBL" id="RSAA01000006">
    <property type="protein sequence ID" value="RRO18749.1"/>
    <property type="molecule type" value="Genomic_DNA"/>
</dbReference>
<evidence type="ECO:0000259" key="1">
    <source>
        <dbReference type="PROSITE" id="PS51186"/>
    </source>
</evidence>
<dbReference type="OrthoDB" id="70281at2"/>
<dbReference type="InterPro" id="IPR016181">
    <property type="entry name" value="Acyl_CoA_acyltransferase"/>
</dbReference>
<sequence length="179" mass="19626">MAELRSVHTADLDEACRRAARSLLWDVFAEEDPMTEEDWEHCLGGLHVLAWEGDRLVGHAALVMRRLLLGDRALRTGYVEGVAVSRDRQGQGVGGALMAEVERVVRAAYDLGALGASEVGRPFYAARGWKLWPAPTGVLTSTGVRPTPEADGWIFYYPVTAHLDLTGTLICEPRPGEAW</sequence>
<evidence type="ECO:0000313" key="3">
    <source>
        <dbReference type="Proteomes" id="UP000274515"/>
    </source>
</evidence>
<accession>A0A3R8P2Q0</accession>
<dbReference type="SUPFAM" id="SSF55729">
    <property type="entry name" value="Acyl-CoA N-acyltransferases (Nat)"/>
    <property type="match status" value="1"/>
</dbReference>
<reference evidence="2 3" key="1">
    <citation type="submission" date="2018-11" db="EMBL/GenBank/DDBJ databases">
        <title>Saccharopolyspora rhizosphaerae sp. nov., an actinomycete isolated from rhizosphere soil in Thailand.</title>
        <authorList>
            <person name="Intra B."/>
            <person name="Euanorasetr J."/>
            <person name="Take A."/>
            <person name="Inahashi Y."/>
            <person name="Mori M."/>
            <person name="Panbangred W."/>
            <person name="Matsumoto A."/>
        </authorList>
    </citation>
    <scope>NUCLEOTIDE SEQUENCE [LARGE SCALE GENOMIC DNA]</scope>
    <source>
        <strain evidence="2 3">H219</strain>
    </source>
</reference>
<dbReference type="PROSITE" id="PS51186">
    <property type="entry name" value="GNAT"/>
    <property type="match status" value="1"/>
</dbReference>
<evidence type="ECO:0000313" key="2">
    <source>
        <dbReference type="EMBL" id="RRO18749.1"/>
    </source>
</evidence>
<comment type="caution">
    <text evidence="2">The sequence shown here is derived from an EMBL/GenBank/DDBJ whole genome shotgun (WGS) entry which is preliminary data.</text>
</comment>
<dbReference type="RefSeq" id="WP_125089247.1">
    <property type="nucleotide sequence ID" value="NZ_RSAA01000006.1"/>
</dbReference>
<keyword evidence="3" id="KW-1185">Reference proteome</keyword>
<name>A0A3R8P2Q0_9PSEU</name>
<organism evidence="2 3">
    <name type="scientific">Saccharopolyspora rhizosphaerae</name>
    <dbReference type="NCBI Taxonomy" id="2492662"/>
    <lineage>
        <taxon>Bacteria</taxon>
        <taxon>Bacillati</taxon>
        <taxon>Actinomycetota</taxon>
        <taxon>Actinomycetes</taxon>
        <taxon>Pseudonocardiales</taxon>
        <taxon>Pseudonocardiaceae</taxon>
        <taxon>Saccharopolyspora</taxon>
    </lineage>
</organism>
<dbReference type="CDD" id="cd04301">
    <property type="entry name" value="NAT_SF"/>
    <property type="match status" value="1"/>
</dbReference>
<gene>
    <name evidence="2" type="ORF">EIL87_06455</name>
</gene>
<proteinExistence type="predicted"/>
<dbReference type="AlphaFoldDB" id="A0A3R8P2Q0"/>
<dbReference type="Pfam" id="PF13527">
    <property type="entry name" value="Acetyltransf_9"/>
    <property type="match status" value="1"/>
</dbReference>
<feature type="domain" description="N-acetyltransferase" evidence="1">
    <location>
        <begin position="7"/>
        <end position="151"/>
    </location>
</feature>
<dbReference type="Gene3D" id="3.40.630.30">
    <property type="match status" value="1"/>
</dbReference>
<keyword evidence="2" id="KW-0808">Transferase</keyword>
<protein>
    <submittedName>
        <fullName evidence="2">GNAT family N-acetyltransferase</fullName>
    </submittedName>
</protein>
<dbReference type="InterPro" id="IPR000182">
    <property type="entry name" value="GNAT_dom"/>
</dbReference>
<dbReference type="Proteomes" id="UP000274515">
    <property type="component" value="Unassembled WGS sequence"/>
</dbReference>